<evidence type="ECO:0000256" key="6">
    <source>
        <dbReference type="ARBA" id="ARBA00023136"/>
    </source>
</evidence>
<dbReference type="OrthoDB" id="6637947at2"/>
<accession>A0A5M3WID4</accession>
<evidence type="ECO:0000256" key="4">
    <source>
        <dbReference type="ARBA" id="ARBA00022692"/>
    </source>
</evidence>
<comment type="subcellular location">
    <subcellularLocation>
        <location evidence="1 7">Cell membrane</location>
        <topology evidence="1 7">Multi-pass membrane protein</topology>
    </subcellularLocation>
</comment>
<feature type="transmembrane region" description="Helical" evidence="7">
    <location>
        <begin position="93"/>
        <end position="116"/>
    </location>
</feature>
<feature type="transmembrane region" description="Helical" evidence="7">
    <location>
        <begin position="256"/>
        <end position="278"/>
    </location>
</feature>
<dbReference type="GO" id="GO:0055085">
    <property type="term" value="P:transmembrane transport"/>
    <property type="evidence" value="ECO:0007669"/>
    <property type="project" value="InterPro"/>
</dbReference>
<keyword evidence="2 7" id="KW-0813">Transport</keyword>
<reference evidence="9 10" key="1">
    <citation type="submission" date="2019-10" db="EMBL/GenBank/DDBJ databases">
        <title>Whole genome shotgun sequence of Acrocarpospora macrocephala NBRC 16266.</title>
        <authorList>
            <person name="Ichikawa N."/>
            <person name="Kimura A."/>
            <person name="Kitahashi Y."/>
            <person name="Komaki H."/>
            <person name="Oguchi A."/>
        </authorList>
    </citation>
    <scope>NUCLEOTIDE SEQUENCE [LARGE SCALE GENOMIC DNA]</scope>
    <source>
        <strain evidence="9 10">NBRC 16266</strain>
    </source>
</reference>
<comment type="caution">
    <text evidence="9">The sequence shown here is derived from an EMBL/GenBank/DDBJ whole genome shotgun (WGS) entry which is preliminary data.</text>
</comment>
<dbReference type="CDD" id="cd06261">
    <property type="entry name" value="TM_PBP2"/>
    <property type="match status" value="1"/>
</dbReference>
<organism evidence="9 10">
    <name type="scientific">Acrocarpospora macrocephala</name>
    <dbReference type="NCBI Taxonomy" id="150177"/>
    <lineage>
        <taxon>Bacteria</taxon>
        <taxon>Bacillati</taxon>
        <taxon>Actinomycetota</taxon>
        <taxon>Actinomycetes</taxon>
        <taxon>Streptosporangiales</taxon>
        <taxon>Streptosporangiaceae</taxon>
        <taxon>Acrocarpospora</taxon>
    </lineage>
</organism>
<gene>
    <name evidence="9" type="ORF">Amac_020620</name>
</gene>
<dbReference type="EMBL" id="BLAE01000010">
    <property type="protein sequence ID" value="GES08466.1"/>
    <property type="molecule type" value="Genomic_DNA"/>
</dbReference>
<feature type="domain" description="ABC transmembrane type-1" evidence="8">
    <location>
        <begin position="89"/>
        <end position="278"/>
    </location>
</feature>
<dbReference type="PROSITE" id="PS50928">
    <property type="entry name" value="ABC_TM1"/>
    <property type="match status" value="1"/>
</dbReference>
<dbReference type="GO" id="GO:0005886">
    <property type="term" value="C:plasma membrane"/>
    <property type="evidence" value="ECO:0007669"/>
    <property type="project" value="UniProtKB-SubCell"/>
</dbReference>
<dbReference type="PANTHER" id="PTHR43386">
    <property type="entry name" value="OLIGOPEPTIDE TRANSPORT SYSTEM PERMEASE PROTEIN APPC"/>
    <property type="match status" value="1"/>
</dbReference>
<dbReference type="Gene3D" id="1.10.3720.10">
    <property type="entry name" value="MetI-like"/>
    <property type="match status" value="1"/>
</dbReference>
<proteinExistence type="inferred from homology"/>
<feature type="transmembrane region" description="Helical" evidence="7">
    <location>
        <begin position="30"/>
        <end position="50"/>
    </location>
</feature>
<evidence type="ECO:0000313" key="9">
    <source>
        <dbReference type="EMBL" id="GES08466.1"/>
    </source>
</evidence>
<evidence type="ECO:0000256" key="2">
    <source>
        <dbReference type="ARBA" id="ARBA00022448"/>
    </source>
</evidence>
<feature type="transmembrane region" description="Helical" evidence="7">
    <location>
        <begin position="210"/>
        <end position="236"/>
    </location>
</feature>
<dbReference type="Pfam" id="PF00528">
    <property type="entry name" value="BPD_transp_1"/>
    <property type="match status" value="1"/>
</dbReference>
<dbReference type="InterPro" id="IPR050366">
    <property type="entry name" value="BP-dependent_transpt_permease"/>
</dbReference>
<evidence type="ECO:0000256" key="3">
    <source>
        <dbReference type="ARBA" id="ARBA00022475"/>
    </source>
</evidence>
<feature type="transmembrane region" description="Helical" evidence="7">
    <location>
        <begin position="154"/>
        <end position="171"/>
    </location>
</feature>
<dbReference type="RefSeq" id="WP_155354065.1">
    <property type="nucleotide sequence ID" value="NZ_BAAAHL010000038.1"/>
</dbReference>
<feature type="transmembrane region" description="Helical" evidence="7">
    <location>
        <begin position="128"/>
        <end position="148"/>
    </location>
</feature>
<dbReference type="InterPro" id="IPR025966">
    <property type="entry name" value="OppC_N"/>
</dbReference>
<dbReference type="SUPFAM" id="SSF161098">
    <property type="entry name" value="MetI-like"/>
    <property type="match status" value="1"/>
</dbReference>
<name>A0A5M3WID4_9ACTN</name>
<keyword evidence="10" id="KW-1185">Reference proteome</keyword>
<evidence type="ECO:0000256" key="7">
    <source>
        <dbReference type="RuleBase" id="RU363032"/>
    </source>
</evidence>
<dbReference type="InterPro" id="IPR035906">
    <property type="entry name" value="MetI-like_sf"/>
</dbReference>
<evidence type="ECO:0000313" key="10">
    <source>
        <dbReference type="Proteomes" id="UP000331127"/>
    </source>
</evidence>
<dbReference type="InterPro" id="IPR000515">
    <property type="entry name" value="MetI-like"/>
</dbReference>
<protein>
    <submittedName>
        <fullName evidence="9">Glutathione ABC transporter permease GsiD</fullName>
    </submittedName>
</protein>
<keyword evidence="6 7" id="KW-0472">Membrane</keyword>
<dbReference type="Pfam" id="PF12911">
    <property type="entry name" value="OppC_N"/>
    <property type="match status" value="1"/>
</dbReference>
<dbReference type="PANTHER" id="PTHR43386:SF25">
    <property type="entry name" value="PEPTIDE ABC TRANSPORTER PERMEASE PROTEIN"/>
    <property type="match status" value="1"/>
</dbReference>
<comment type="similarity">
    <text evidence="7">Belongs to the binding-protein-dependent transport system permease family.</text>
</comment>
<dbReference type="Proteomes" id="UP000331127">
    <property type="component" value="Unassembled WGS sequence"/>
</dbReference>
<keyword evidence="4 7" id="KW-0812">Transmembrane</keyword>
<keyword evidence="5 7" id="KW-1133">Transmembrane helix</keyword>
<evidence type="ECO:0000256" key="5">
    <source>
        <dbReference type="ARBA" id="ARBA00022989"/>
    </source>
</evidence>
<dbReference type="AlphaFoldDB" id="A0A5M3WID4"/>
<sequence>MTTATAIVPGLTMERRSTFWLRFSRNRSGVIAAAYLVLLTAVAFGAPLIAPYDPLEQTLAAINQQPSAAHWLGTDDIGRDILSRMMYGARVSLIAGVASVGLSLLIALPLGLVSGYVKGPLDTVIMRFADAVQTLPALVLALTISAVLGPGLRNATIALAVVFLPTFLRLIRGQVLAVREETYIEASRSIGTPTFDIIRHRVLHNIASPLIVQAAVTMGFALLAEAALSFLGLGVQPPSPSWGRMLSSSYTYVYTAGWQIFIPGVAIALTVLALNVLADALRDSLGREIRTS</sequence>
<evidence type="ECO:0000256" key="1">
    <source>
        <dbReference type="ARBA" id="ARBA00004651"/>
    </source>
</evidence>
<evidence type="ECO:0000259" key="8">
    <source>
        <dbReference type="PROSITE" id="PS50928"/>
    </source>
</evidence>
<keyword evidence="3" id="KW-1003">Cell membrane</keyword>